<dbReference type="EMBL" id="MNLB01000001">
    <property type="protein sequence ID" value="PAC74436.1"/>
    <property type="molecule type" value="Genomic_DNA"/>
</dbReference>
<gene>
    <name evidence="2" type="ORF">BPS1E_0301</name>
</gene>
<evidence type="ECO:0000313" key="3">
    <source>
        <dbReference type="Proteomes" id="UP000216789"/>
    </source>
</evidence>
<feature type="transmembrane region" description="Helical" evidence="1">
    <location>
        <begin position="58"/>
        <end position="74"/>
    </location>
</feature>
<dbReference type="Proteomes" id="UP000216789">
    <property type="component" value="Unassembled WGS sequence"/>
</dbReference>
<evidence type="ECO:0000256" key="1">
    <source>
        <dbReference type="SAM" id="Phobius"/>
    </source>
</evidence>
<keyword evidence="1" id="KW-0472">Membrane</keyword>
<reference evidence="2 3" key="1">
    <citation type="journal article" date="2017" name="ISME J.">
        <title>Unveiling bifidobacterial biogeography across the mammalian branch of the tree of life.</title>
        <authorList>
            <person name="Milani C."/>
            <person name="Mangifesta M."/>
            <person name="Mancabelli L."/>
            <person name="Lugli G.A."/>
            <person name="James K."/>
            <person name="Duranti S."/>
            <person name="Turroni F."/>
            <person name="Ferrario C."/>
            <person name="Ossiprandi M.C."/>
            <person name="van Sinderen D."/>
            <person name="Ventura M."/>
        </authorList>
    </citation>
    <scope>NUCLEOTIDE SEQUENCE [LARGE SCALE GENOMIC DNA]</scope>
    <source>
        <strain evidence="2 3">1E</strain>
    </source>
</reference>
<name>A0A267WP84_BIFPS</name>
<keyword evidence="2" id="KW-0808">Transferase</keyword>
<sequence length="413" mass="45828">MHIWRFGVAANSLSGDLKHMSHLQKTLMPFVLVCLLVHLCGVSDALLRSSCAMTDCDLFLIGFSFGSLVCTVFSPWHGSWVTLIVWCVSLFPSGLWNSLPPEYFMACAMALGIIGYFQLNQGLALAAVVSGMSWFLPLIGHEEKDIDAGSCSQRFFLILVMCLVPALIGGLMQQTQRQMELRDMVRRQEEKLEIAHTLHDYVTNDVVDAILLLGQVQDADSVKLDEAKGCLRKASLRSHALIEQLEDVHHANDEDSGITDVSRGQVDGDEVLRALCEIARTHQSRLELLGFDGAVLLPELISGDDCMERETILLGLVRELFADVAKHADARYGYVLTVEASLNEYLIRLRDVAAAADASIESGGTGLSRYEAQLKRQGGYLRTQCEDVESGLHWWSLEARVPRNVGNRARVHW</sequence>
<keyword evidence="2" id="KW-0418">Kinase</keyword>
<dbReference type="GO" id="GO:0016301">
    <property type="term" value="F:kinase activity"/>
    <property type="evidence" value="ECO:0007669"/>
    <property type="project" value="UniProtKB-KW"/>
</dbReference>
<feature type="transmembrane region" description="Helical" evidence="1">
    <location>
        <begin position="155"/>
        <end position="172"/>
    </location>
</feature>
<proteinExistence type="predicted"/>
<feature type="transmembrane region" description="Helical" evidence="1">
    <location>
        <begin position="27"/>
        <end position="46"/>
    </location>
</feature>
<evidence type="ECO:0000313" key="2">
    <source>
        <dbReference type="EMBL" id="PAC74436.1"/>
    </source>
</evidence>
<accession>A0A267WP84</accession>
<keyword evidence="1" id="KW-1133">Transmembrane helix</keyword>
<organism evidence="2 3">
    <name type="scientific">Bifidobacterium pseudocatenulatum</name>
    <dbReference type="NCBI Taxonomy" id="28026"/>
    <lineage>
        <taxon>Bacteria</taxon>
        <taxon>Bacillati</taxon>
        <taxon>Actinomycetota</taxon>
        <taxon>Actinomycetes</taxon>
        <taxon>Bifidobacteriales</taxon>
        <taxon>Bifidobacteriaceae</taxon>
        <taxon>Bifidobacterium</taxon>
    </lineage>
</organism>
<feature type="transmembrane region" description="Helical" evidence="1">
    <location>
        <begin position="111"/>
        <end position="135"/>
    </location>
</feature>
<protein>
    <submittedName>
        <fullName evidence="2">Histidine kinase</fullName>
    </submittedName>
</protein>
<dbReference type="AlphaFoldDB" id="A0A267WP84"/>
<keyword evidence="1" id="KW-0812">Transmembrane</keyword>
<comment type="caution">
    <text evidence="2">The sequence shown here is derived from an EMBL/GenBank/DDBJ whole genome shotgun (WGS) entry which is preliminary data.</text>
</comment>